<dbReference type="GO" id="GO:0004519">
    <property type="term" value="F:endonuclease activity"/>
    <property type="evidence" value="ECO:0007669"/>
    <property type="project" value="UniProtKB-KW"/>
</dbReference>
<organism evidence="3 4">
    <name type="scientific">Sphingobacterium psychroaquaticum</name>
    <dbReference type="NCBI Taxonomy" id="561061"/>
    <lineage>
        <taxon>Bacteria</taxon>
        <taxon>Pseudomonadati</taxon>
        <taxon>Bacteroidota</taxon>
        <taxon>Sphingobacteriia</taxon>
        <taxon>Sphingobacteriales</taxon>
        <taxon>Sphingobacteriaceae</taxon>
        <taxon>Sphingobacterium</taxon>
    </lineage>
</organism>
<dbReference type="AlphaFoldDB" id="A0A1X7JTX1"/>
<dbReference type="RefSeq" id="WP_085472938.1">
    <property type="nucleotide sequence ID" value="NZ_FXAU01000003.1"/>
</dbReference>
<reference evidence="3 4" key="1">
    <citation type="submission" date="2017-04" db="EMBL/GenBank/DDBJ databases">
        <authorList>
            <person name="Afonso C.L."/>
            <person name="Miller P.J."/>
            <person name="Scott M.A."/>
            <person name="Spackman E."/>
            <person name="Goraichik I."/>
            <person name="Dimitrov K.M."/>
            <person name="Suarez D.L."/>
            <person name="Swayne D.E."/>
        </authorList>
    </citation>
    <scope>NUCLEOTIDE SEQUENCE [LARGE SCALE GENOMIC DNA]</scope>
    <source>
        <strain evidence="3 4">DSM 22418</strain>
    </source>
</reference>
<proteinExistence type="predicted"/>
<accession>A0A1X7JTX1</accession>
<dbReference type="Proteomes" id="UP000192980">
    <property type="component" value="Unassembled WGS sequence"/>
</dbReference>
<dbReference type="Pfam" id="PF07463">
    <property type="entry name" value="NUMOD4"/>
    <property type="match status" value="1"/>
</dbReference>
<dbReference type="InterPro" id="IPR010902">
    <property type="entry name" value="NUMOD4"/>
</dbReference>
<dbReference type="InterPro" id="IPR003615">
    <property type="entry name" value="HNH_nuc"/>
</dbReference>
<protein>
    <submittedName>
        <fullName evidence="3">HNH endonuclease</fullName>
    </submittedName>
</protein>
<evidence type="ECO:0000313" key="3">
    <source>
        <dbReference type="EMBL" id="SMG31814.1"/>
    </source>
</evidence>
<feature type="domain" description="NUMOD4" evidence="1">
    <location>
        <begin position="2"/>
        <end position="58"/>
    </location>
</feature>
<gene>
    <name evidence="3" type="ORF">SAMN05660862_2218</name>
</gene>
<keyword evidence="4" id="KW-1185">Reference proteome</keyword>
<dbReference type="OrthoDB" id="6631788at2"/>
<evidence type="ECO:0000259" key="1">
    <source>
        <dbReference type="Pfam" id="PF07463"/>
    </source>
</evidence>
<keyword evidence="3" id="KW-0378">Hydrolase</keyword>
<feature type="domain" description="HNH nuclease" evidence="2">
    <location>
        <begin position="69"/>
        <end position="110"/>
    </location>
</feature>
<dbReference type="InterPro" id="IPR036388">
    <property type="entry name" value="WH-like_DNA-bd_sf"/>
</dbReference>
<dbReference type="SUPFAM" id="SSF54060">
    <property type="entry name" value="His-Me finger endonucleases"/>
    <property type="match status" value="1"/>
</dbReference>
<dbReference type="Gene3D" id="3.90.75.20">
    <property type="match status" value="1"/>
</dbReference>
<dbReference type="STRING" id="561061.SAMN05660862_2218"/>
<evidence type="ECO:0000259" key="2">
    <source>
        <dbReference type="Pfam" id="PF13392"/>
    </source>
</evidence>
<dbReference type="Pfam" id="PF13392">
    <property type="entry name" value="HNH_3"/>
    <property type="match status" value="1"/>
</dbReference>
<dbReference type="InterPro" id="IPR044925">
    <property type="entry name" value="His-Me_finger_sf"/>
</dbReference>
<keyword evidence="3" id="KW-0255">Endonuclease</keyword>
<dbReference type="SUPFAM" id="SSF64496">
    <property type="entry name" value="DNA-binding domain of intron-encoded endonucleases"/>
    <property type="match status" value="1"/>
</dbReference>
<dbReference type="EMBL" id="FXAU01000003">
    <property type="protein sequence ID" value="SMG31814.1"/>
    <property type="molecule type" value="Genomic_DNA"/>
</dbReference>
<dbReference type="GO" id="GO:0016788">
    <property type="term" value="F:hydrolase activity, acting on ester bonds"/>
    <property type="evidence" value="ECO:0007669"/>
    <property type="project" value="InterPro"/>
</dbReference>
<dbReference type="Gene3D" id="1.10.10.10">
    <property type="entry name" value="Winged helix-like DNA-binding domain superfamily/Winged helix DNA-binding domain"/>
    <property type="match status" value="1"/>
</dbReference>
<sequence length="196" mass="22291">MEVWTDINGYEGYYQVSNVGNVKSIERVVTEKGGKKKSLVSTMLKCAKYKNGYHFVVLCKNSVRKQFSLHRLVALHFIPNSNMKLEVNHIDEDKSNNSASNLEWISHKDNINHGTAISRRVKNSDFRGEKNPMYGRFGAANPRSKPIYRIDDCGRIISRHESSNEAAREFNLNPSSIIGVLNGRIGKTKGFKFRRA</sequence>
<evidence type="ECO:0000313" key="4">
    <source>
        <dbReference type="Proteomes" id="UP000192980"/>
    </source>
</evidence>
<keyword evidence="3" id="KW-0540">Nuclease</keyword>
<name>A0A1X7JTX1_9SPHI</name>